<accession>A0A2N5GIL1</accession>
<reference evidence="2 4" key="2">
    <citation type="submission" date="2017-12" db="EMBL/GenBank/DDBJ databases">
        <title>Comparative Functional Genomics of Dry Heat Resistant strains isolated from the Viking Spacecraft.</title>
        <authorList>
            <person name="Seuylemezian A."/>
            <person name="Cooper K."/>
            <person name="Vaishampayan P."/>
        </authorList>
    </citation>
    <scope>NUCLEOTIDE SEQUENCE [LARGE SCALE GENOMIC DNA]</scope>
    <source>
        <strain evidence="2 4">ATCC 29669</strain>
    </source>
</reference>
<dbReference type="CDD" id="cd00085">
    <property type="entry name" value="HNHc"/>
    <property type="match status" value="1"/>
</dbReference>
<reference evidence="1 3" key="1">
    <citation type="submission" date="2017-11" db="EMBL/GenBank/DDBJ databases">
        <title>Comparitive Functional Genomics of Dry Heat Resistant strains isolated from the Viking Spacecraft.</title>
        <authorList>
            <person name="Seuylemezian A."/>
            <person name="Cooper K."/>
            <person name="Vaishampayan P."/>
        </authorList>
    </citation>
    <scope>NUCLEOTIDE SEQUENCE [LARGE SCALE GENOMIC DNA]</scope>
    <source>
        <strain evidence="1 3">M4.6</strain>
    </source>
</reference>
<proteinExistence type="predicted"/>
<dbReference type="InterPro" id="IPR003615">
    <property type="entry name" value="HNH_nuc"/>
</dbReference>
<comment type="caution">
    <text evidence="1">The sequence shown here is derived from an EMBL/GenBank/DDBJ whole genome shotgun (WGS) entry which is preliminary data.</text>
</comment>
<dbReference type="EMBL" id="PGVD01000067">
    <property type="protein sequence ID" value="PLR91159.1"/>
    <property type="molecule type" value="Genomic_DNA"/>
</dbReference>
<dbReference type="Proteomes" id="UP000234951">
    <property type="component" value="Unassembled WGS sequence"/>
</dbReference>
<dbReference type="AlphaFoldDB" id="A0A2N5GIL1"/>
<keyword evidence="4" id="KW-1185">Reference proteome</keyword>
<evidence type="ECO:0000313" key="1">
    <source>
        <dbReference type="EMBL" id="PLR80871.1"/>
    </source>
</evidence>
<dbReference type="RefSeq" id="WP_101578485.1">
    <property type="nucleotide sequence ID" value="NZ_PGVA01000043.1"/>
</dbReference>
<evidence type="ECO:0000313" key="3">
    <source>
        <dbReference type="Proteomes" id="UP000234951"/>
    </source>
</evidence>
<protein>
    <submittedName>
        <fullName evidence="1">Uncharacterized protein</fullName>
    </submittedName>
</protein>
<dbReference type="Proteomes" id="UP000235114">
    <property type="component" value="Unassembled WGS sequence"/>
</dbReference>
<dbReference type="EMBL" id="PGVA01000043">
    <property type="protein sequence ID" value="PLR80871.1"/>
    <property type="molecule type" value="Genomic_DNA"/>
</dbReference>
<name>A0A2N5GIL1_9BACI</name>
<sequence length="310" mass="36369">MEPTGYWTFFSNPKMWAIDEFLLSGEVYDLFSVARWQKDWFKKGQLGVIRVGHDQRTKEQLNGKKRLRRGIYAIIEILGSPFLSISGDELWLEKDEKEKPRYSVEIKYLQNLLRRPISLDHFREEESPEYDKYLVHGFQTASIPLNPHTFESIISSIGGTEKLEFEFFNTRIRQYEDIHFLERTYIHGVREVTEALSVYIEKSHVALDYQRSSGFKCEICTALGIEPFYFETPNGEYYAETHHVMPNPQTYDNSISSLSLITVCPNHHRQLHYGKVKLLENNHEKFAFEIDDEIVAVPKGLQSFQKLVEE</sequence>
<gene>
    <name evidence="1" type="ORF">CU635_16510</name>
    <name evidence="2" type="ORF">CVD25_19400</name>
</gene>
<evidence type="ECO:0000313" key="4">
    <source>
        <dbReference type="Proteomes" id="UP000235114"/>
    </source>
</evidence>
<evidence type="ECO:0000313" key="2">
    <source>
        <dbReference type="EMBL" id="PLR91159.1"/>
    </source>
</evidence>
<organism evidence="1 3">
    <name type="scientific">Bacillus canaveralius</name>
    <dbReference type="NCBI Taxonomy" id="1403243"/>
    <lineage>
        <taxon>Bacteria</taxon>
        <taxon>Bacillati</taxon>
        <taxon>Bacillota</taxon>
        <taxon>Bacilli</taxon>
        <taxon>Bacillales</taxon>
        <taxon>Bacillaceae</taxon>
        <taxon>Bacillus</taxon>
    </lineage>
</organism>
<dbReference type="OrthoDB" id="9779761at2"/>